<dbReference type="CDD" id="cd14757">
    <property type="entry name" value="GS_EcDosC-like_GGDEF"/>
    <property type="match status" value="1"/>
</dbReference>
<dbReference type="PROSITE" id="PS50887">
    <property type="entry name" value="GGDEF"/>
    <property type="match status" value="1"/>
</dbReference>
<keyword evidence="5 13" id="KW-0808">Transferase</keyword>
<dbReference type="Pfam" id="PF00990">
    <property type="entry name" value="GGDEF"/>
    <property type="match status" value="1"/>
</dbReference>
<dbReference type="SMART" id="SM00267">
    <property type="entry name" value="GGDEF"/>
    <property type="match status" value="1"/>
</dbReference>
<dbReference type="InterPro" id="IPR000160">
    <property type="entry name" value="GGDEF_dom"/>
</dbReference>
<evidence type="ECO:0000313" key="13">
    <source>
        <dbReference type="EMBL" id="SAI74610.1"/>
    </source>
</evidence>
<evidence type="ECO:0000313" key="14">
    <source>
        <dbReference type="Proteomes" id="UP000076848"/>
    </source>
</evidence>
<dbReference type="GO" id="GO:0043709">
    <property type="term" value="P:cell adhesion involved in single-species biofilm formation"/>
    <property type="evidence" value="ECO:0007669"/>
    <property type="project" value="TreeGrafter"/>
</dbReference>
<dbReference type="InterPro" id="IPR048442">
    <property type="entry name" value="DosC_2nd"/>
</dbReference>
<evidence type="ECO:0000256" key="10">
    <source>
        <dbReference type="ARBA" id="ARBA00029839"/>
    </source>
</evidence>
<dbReference type="Gene3D" id="1.10.490.10">
    <property type="entry name" value="Globins"/>
    <property type="match status" value="1"/>
</dbReference>
<protein>
    <recommendedName>
        <fullName evidence="3">Diguanylate cyclase DosC</fullName>
        <ecNumber evidence="2">2.7.7.65</ecNumber>
    </recommendedName>
    <alternativeName>
        <fullName evidence="10">Direct oxygen-sensing cyclase</fullName>
    </alternativeName>
</protein>
<dbReference type="GO" id="GO:0020037">
    <property type="term" value="F:heme binding"/>
    <property type="evidence" value="ECO:0007669"/>
    <property type="project" value="InterPro"/>
</dbReference>
<dbReference type="InterPro" id="IPR009050">
    <property type="entry name" value="Globin-like_sf"/>
</dbReference>
<reference evidence="13 14" key="1">
    <citation type="submission" date="2016-04" db="EMBL/GenBank/DDBJ databases">
        <authorList>
            <consortium name="Pathogen Informatics"/>
        </authorList>
    </citation>
    <scope>NUCLEOTIDE SEQUENCE [LARGE SCALE GENOMIC DNA]</scope>
    <source>
        <strain evidence="13 14">H050680373</strain>
    </source>
</reference>
<comment type="catalytic activity">
    <reaction evidence="11">
        <text>2 GTP = 3',3'-c-di-GMP + 2 diphosphate</text>
        <dbReference type="Rhea" id="RHEA:24898"/>
        <dbReference type="ChEBI" id="CHEBI:33019"/>
        <dbReference type="ChEBI" id="CHEBI:37565"/>
        <dbReference type="ChEBI" id="CHEBI:58805"/>
        <dbReference type="EC" id="2.7.7.65"/>
    </reaction>
</comment>
<dbReference type="InterPro" id="IPR044398">
    <property type="entry name" value="Globin-sensor_dom"/>
</dbReference>
<dbReference type="InterPro" id="IPR029787">
    <property type="entry name" value="Nucleotide_cyclase"/>
</dbReference>
<accession>A0A157SVW9</accession>
<dbReference type="OrthoDB" id="9813903at2"/>
<evidence type="ECO:0000256" key="2">
    <source>
        <dbReference type="ARBA" id="ARBA00012528"/>
    </source>
</evidence>
<dbReference type="NCBIfam" id="TIGR00254">
    <property type="entry name" value="GGDEF"/>
    <property type="match status" value="1"/>
</dbReference>
<evidence type="ECO:0000256" key="9">
    <source>
        <dbReference type="ARBA" id="ARBA00023004"/>
    </source>
</evidence>
<dbReference type="Proteomes" id="UP000076848">
    <property type="component" value="Unassembled WGS sequence"/>
</dbReference>
<name>A0A157SVW9_9BORD</name>
<dbReference type="RefSeq" id="WP_066134089.1">
    <property type="nucleotide sequence ID" value="NZ_FKIF01000010.1"/>
</dbReference>
<evidence type="ECO:0000256" key="8">
    <source>
        <dbReference type="ARBA" id="ARBA00022842"/>
    </source>
</evidence>
<dbReference type="PANTHER" id="PTHR45138:SF9">
    <property type="entry name" value="DIGUANYLATE CYCLASE DGCM-RELATED"/>
    <property type="match status" value="1"/>
</dbReference>
<keyword evidence="8" id="KW-0460">Magnesium</keyword>
<dbReference type="GO" id="GO:1902201">
    <property type="term" value="P:negative regulation of bacterial-type flagellum-dependent cell motility"/>
    <property type="evidence" value="ECO:0007669"/>
    <property type="project" value="TreeGrafter"/>
</dbReference>
<evidence type="ECO:0000256" key="11">
    <source>
        <dbReference type="ARBA" id="ARBA00034247"/>
    </source>
</evidence>
<evidence type="ECO:0000256" key="3">
    <source>
        <dbReference type="ARBA" id="ARBA00015125"/>
    </source>
</evidence>
<dbReference type="Gene3D" id="3.30.70.270">
    <property type="match status" value="1"/>
</dbReference>
<dbReference type="GO" id="GO:0052621">
    <property type="term" value="F:diguanylate cyclase activity"/>
    <property type="evidence" value="ECO:0007669"/>
    <property type="project" value="UniProtKB-EC"/>
</dbReference>
<evidence type="ECO:0000256" key="6">
    <source>
        <dbReference type="ARBA" id="ARBA00022723"/>
    </source>
</evidence>
<dbReference type="STRING" id="288768.SAMEA3906486_05327"/>
<keyword evidence="4" id="KW-0349">Heme</keyword>
<evidence type="ECO:0000256" key="5">
    <source>
        <dbReference type="ARBA" id="ARBA00022679"/>
    </source>
</evidence>
<dbReference type="InterPro" id="IPR050469">
    <property type="entry name" value="Diguanylate_Cyclase"/>
</dbReference>
<sequence>MPRNISPEQIAREWRALCERYPLDLRQHVQAVVNAQRQALATAFYARMLPDPTASFFLSDELVKTRLNQAMQQWLQEVFEVGVSGDFESAVNRQRTVGEVHARIGIPAYVVMRGVRRLDQEIYDLLAADGCDTPMAGATYVAQTTGLAIEIMCHSYAVSHERNARAEESYRMFAMAHDIGAEKERQRAALLDWENQLIFEISTRISAAAGAPASTGNAAALPLLGKSEFGLWFAHKASHAFEGAPDLPIIAAQVAEIDQLLSGSAEPAQPPTGPRLAELMGAIRQKAKSIGFLVDQLFQQAGHLESGRDTLTRLLNRKYLQVIMTREIDFARRNDAALSVLAIDIDFFKRINDNHGHDAGDAVLQEVAQNLVHALRSGDYIFRLGGEEFLVVLVDVEHERAWAIAETLCKRMAAERLQLPGGQTLQVTVSIGVATHDGHPDYQRLLKGADQALYQAKSGGRNRVASTQMDIADA</sequence>
<evidence type="ECO:0000256" key="7">
    <source>
        <dbReference type="ARBA" id="ARBA00022741"/>
    </source>
</evidence>
<evidence type="ECO:0000256" key="4">
    <source>
        <dbReference type="ARBA" id="ARBA00022617"/>
    </source>
</evidence>
<dbReference type="EC" id="2.7.7.65" evidence="2"/>
<dbReference type="GO" id="GO:0046872">
    <property type="term" value="F:metal ion binding"/>
    <property type="evidence" value="ECO:0007669"/>
    <property type="project" value="UniProtKB-KW"/>
</dbReference>
<dbReference type="AlphaFoldDB" id="A0A157SVW9"/>
<dbReference type="FunFam" id="3.30.70.270:FF:000001">
    <property type="entry name" value="Diguanylate cyclase domain protein"/>
    <property type="match status" value="1"/>
</dbReference>
<dbReference type="CDD" id="cd01949">
    <property type="entry name" value="GGDEF"/>
    <property type="match status" value="1"/>
</dbReference>
<keyword evidence="6" id="KW-0479">Metal-binding</keyword>
<dbReference type="UniPathway" id="UPA00599"/>
<dbReference type="InterPro" id="IPR043128">
    <property type="entry name" value="Rev_trsase/Diguanyl_cyclase"/>
</dbReference>
<dbReference type="GO" id="GO:0000166">
    <property type="term" value="F:nucleotide binding"/>
    <property type="evidence" value="ECO:0007669"/>
    <property type="project" value="UniProtKB-KW"/>
</dbReference>
<dbReference type="Pfam" id="PF11563">
    <property type="entry name" value="Protoglobin"/>
    <property type="match status" value="1"/>
</dbReference>
<gene>
    <name evidence="13" type="primary">dosC_2</name>
    <name evidence="13" type="ORF">SAMEA3906486_05327</name>
</gene>
<organism evidence="13 14">
    <name type="scientific">Bordetella ansorpii</name>
    <dbReference type="NCBI Taxonomy" id="288768"/>
    <lineage>
        <taxon>Bacteria</taxon>
        <taxon>Pseudomonadati</taxon>
        <taxon>Pseudomonadota</taxon>
        <taxon>Betaproteobacteria</taxon>
        <taxon>Burkholderiales</taxon>
        <taxon>Alcaligenaceae</taxon>
        <taxon>Bordetella</taxon>
    </lineage>
</organism>
<dbReference type="SUPFAM" id="SSF55073">
    <property type="entry name" value="Nucleotide cyclase"/>
    <property type="match status" value="1"/>
</dbReference>
<dbReference type="Pfam" id="PF21118">
    <property type="entry name" value="DosC_2nd"/>
    <property type="match status" value="1"/>
</dbReference>
<dbReference type="SUPFAM" id="SSF46458">
    <property type="entry name" value="Globin-like"/>
    <property type="match status" value="1"/>
</dbReference>
<evidence type="ECO:0000259" key="12">
    <source>
        <dbReference type="PROSITE" id="PS50887"/>
    </source>
</evidence>
<dbReference type="PANTHER" id="PTHR45138">
    <property type="entry name" value="REGULATORY COMPONENTS OF SENSORY TRANSDUCTION SYSTEM"/>
    <property type="match status" value="1"/>
</dbReference>
<dbReference type="GO" id="GO:0019825">
    <property type="term" value="F:oxygen binding"/>
    <property type="evidence" value="ECO:0007669"/>
    <property type="project" value="InterPro"/>
</dbReference>
<keyword evidence="13" id="KW-0548">Nucleotidyltransferase</keyword>
<dbReference type="EMBL" id="FKIF01000010">
    <property type="protein sequence ID" value="SAI74610.1"/>
    <property type="molecule type" value="Genomic_DNA"/>
</dbReference>
<evidence type="ECO:0000256" key="1">
    <source>
        <dbReference type="ARBA" id="ARBA00001971"/>
    </source>
</evidence>
<dbReference type="GO" id="GO:0005886">
    <property type="term" value="C:plasma membrane"/>
    <property type="evidence" value="ECO:0007669"/>
    <property type="project" value="TreeGrafter"/>
</dbReference>
<dbReference type="InterPro" id="IPR012292">
    <property type="entry name" value="Globin/Proto"/>
</dbReference>
<proteinExistence type="predicted"/>
<comment type="cofactor">
    <cofactor evidence="1">
        <name>heme</name>
        <dbReference type="ChEBI" id="CHEBI:30413"/>
    </cofactor>
</comment>
<dbReference type="InterPro" id="IPR039435">
    <property type="entry name" value="DosC_GS"/>
</dbReference>
<keyword evidence="7" id="KW-0547">Nucleotide-binding</keyword>
<keyword evidence="9" id="KW-0408">Iron</keyword>
<keyword evidence="14" id="KW-1185">Reference proteome</keyword>
<feature type="domain" description="GGDEF" evidence="12">
    <location>
        <begin position="336"/>
        <end position="469"/>
    </location>
</feature>